<keyword evidence="2" id="KW-1185">Reference proteome</keyword>
<dbReference type="Proteomes" id="UP000076959">
    <property type="component" value="Unassembled WGS sequence"/>
</dbReference>
<protein>
    <submittedName>
        <fullName evidence="1">Uncharacterized protein</fullName>
    </submittedName>
</protein>
<dbReference type="OrthoDB" id="8433260at2"/>
<sequence length="387" mass="43412">MNEIDRLWEFLQRLTPLSRSCLLSELERLELCGIDMPGSADIQTRLRAEFRKDGLHQARATNPSRYFFAPLELLLMDGAPEHPNAGRISRNTLTPIWEWICRDLLPTMARDYTKAINDQVAANNPKEVLKIAAAFQTKVIKVLENTLASADGTELARSKLTQYTASRTAFDDVKKMLHVLRAGDALPKFNEKLPEKIAKFDDGQVARITAQLDAFRKSQTEALPFALTLVARRLKTSWELVRLATKTAASKSATDVAAQPYACVVPMVLDRLDDKRLALRIALRHNRVLVARDLLAEIYDLEYALKVRIDGIEQSEWGIRLQQLMDAIAALVSAEVSRFPANVGHILGSRRLRSHDSLSGKLTYLAWKGRDVVQDGAAAFRKLIGQT</sequence>
<dbReference type="STRING" id="1505087.AYJ54_30685"/>
<dbReference type="EMBL" id="LUUB01000107">
    <property type="protein sequence ID" value="OAF00898.1"/>
    <property type="molecule type" value="Genomic_DNA"/>
</dbReference>
<gene>
    <name evidence="1" type="ORF">AYJ54_30685</name>
</gene>
<reference evidence="1 2" key="1">
    <citation type="submission" date="2016-03" db="EMBL/GenBank/DDBJ databases">
        <title>Draft Genome Sequence of the Strain BR 10245 (Bradyrhizobium sp.) isolated from nodules of Centrolobium paraense.</title>
        <authorList>
            <person name="Simoes-Araujo J.L.Sr."/>
            <person name="Barauna A.C."/>
            <person name="Silva K."/>
            <person name="Zilli J.E."/>
        </authorList>
    </citation>
    <scope>NUCLEOTIDE SEQUENCE [LARGE SCALE GENOMIC DNA]</scope>
    <source>
        <strain evidence="1 2">BR 10245</strain>
    </source>
</reference>
<evidence type="ECO:0000313" key="1">
    <source>
        <dbReference type="EMBL" id="OAF00898.1"/>
    </source>
</evidence>
<dbReference type="AlphaFoldDB" id="A0A176YBH6"/>
<accession>A0A176YBH6</accession>
<evidence type="ECO:0000313" key="2">
    <source>
        <dbReference type="Proteomes" id="UP000076959"/>
    </source>
</evidence>
<proteinExistence type="predicted"/>
<dbReference type="RefSeq" id="WP_063707929.1">
    <property type="nucleotide sequence ID" value="NZ_LUUB01000107.1"/>
</dbReference>
<organism evidence="1 2">
    <name type="scientific">Bradyrhizobium centrolobii</name>
    <dbReference type="NCBI Taxonomy" id="1505087"/>
    <lineage>
        <taxon>Bacteria</taxon>
        <taxon>Pseudomonadati</taxon>
        <taxon>Pseudomonadota</taxon>
        <taxon>Alphaproteobacteria</taxon>
        <taxon>Hyphomicrobiales</taxon>
        <taxon>Nitrobacteraceae</taxon>
        <taxon>Bradyrhizobium</taxon>
    </lineage>
</organism>
<name>A0A176YBH6_9BRAD</name>
<comment type="caution">
    <text evidence="1">The sequence shown here is derived from an EMBL/GenBank/DDBJ whole genome shotgun (WGS) entry which is preliminary data.</text>
</comment>